<dbReference type="EMBL" id="FNRL01000006">
    <property type="protein sequence ID" value="SEA38870.1"/>
    <property type="molecule type" value="Genomic_DNA"/>
</dbReference>
<dbReference type="Gene3D" id="3.30.2010.10">
    <property type="entry name" value="Metalloproteases ('zincins'), catalytic domain"/>
    <property type="match status" value="1"/>
</dbReference>
<accession>A0A1H4ASL0</accession>
<dbReference type="GO" id="GO:0051603">
    <property type="term" value="P:proteolysis involved in protein catabolic process"/>
    <property type="evidence" value="ECO:0007669"/>
    <property type="project" value="TreeGrafter"/>
</dbReference>
<dbReference type="OrthoDB" id="9810445at2"/>
<protein>
    <submittedName>
        <fullName evidence="9">Peptidase family M48</fullName>
    </submittedName>
</protein>
<evidence type="ECO:0000256" key="5">
    <source>
        <dbReference type="ARBA" id="ARBA00023049"/>
    </source>
</evidence>
<dbReference type="InterPro" id="IPR051156">
    <property type="entry name" value="Mito/Outer_Membr_Metalloprot"/>
</dbReference>
<evidence type="ECO:0000313" key="10">
    <source>
        <dbReference type="Proteomes" id="UP000199656"/>
    </source>
</evidence>
<dbReference type="STRING" id="408074.SAMN05660909_01748"/>
<dbReference type="CDD" id="cd07332">
    <property type="entry name" value="M48C_Oma1_like"/>
    <property type="match status" value="1"/>
</dbReference>
<dbReference type="Proteomes" id="UP000199656">
    <property type="component" value="Unassembled WGS sequence"/>
</dbReference>
<dbReference type="Pfam" id="PF01435">
    <property type="entry name" value="Peptidase_M48"/>
    <property type="match status" value="1"/>
</dbReference>
<dbReference type="GO" id="GO:0004222">
    <property type="term" value="F:metalloendopeptidase activity"/>
    <property type="evidence" value="ECO:0007669"/>
    <property type="project" value="InterPro"/>
</dbReference>
<evidence type="ECO:0000256" key="4">
    <source>
        <dbReference type="ARBA" id="ARBA00022833"/>
    </source>
</evidence>
<gene>
    <name evidence="9" type="ORF">SAMN05660909_01748</name>
</gene>
<evidence type="ECO:0000256" key="3">
    <source>
        <dbReference type="ARBA" id="ARBA00022801"/>
    </source>
</evidence>
<feature type="transmembrane region" description="Helical" evidence="7">
    <location>
        <begin position="100"/>
        <end position="124"/>
    </location>
</feature>
<dbReference type="PANTHER" id="PTHR22726:SF1">
    <property type="entry name" value="METALLOENDOPEPTIDASE OMA1, MITOCHONDRIAL"/>
    <property type="match status" value="1"/>
</dbReference>
<comment type="similarity">
    <text evidence="6">Belongs to the peptidase M48 family.</text>
</comment>
<keyword evidence="4 6" id="KW-0862">Zinc</keyword>
<proteinExistence type="inferred from homology"/>
<dbReference type="GO" id="GO:0016020">
    <property type="term" value="C:membrane"/>
    <property type="evidence" value="ECO:0007669"/>
    <property type="project" value="TreeGrafter"/>
</dbReference>
<keyword evidence="7" id="KW-0812">Transmembrane</keyword>
<dbReference type="RefSeq" id="WP_089760688.1">
    <property type="nucleotide sequence ID" value="NZ_BKAT01000009.1"/>
</dbReference>
<dbReference type="PANTHER" id="PTHR22726">
    <property type="entry name" value="METALLOENDOPEPTIDASE OMA1"/>
    <property type="match status" value="1"/>
</dbReference>
<evidence type="ECO:0000256" key="6">
    <source>
        <dbReference type="RuleBase" id="RU003983"/>
    </source>
</evidence>
<keyword evidence="2" id="KW-0479">Metal-binding</keyword>
<evidence type="ECO:0000313" key="9">
    <source>
        <dbReference type="EMBL" id="SEA38870.1"/>
    </source>
</evidence>
<keyword evidence="7" id="KW-1133">Transmembrane helix</keyword>
<dbReference type="GO" id="GO:0046872">
    <property type="term" value="F:metal ion binding"/>
    <property type="evidence" value="ECO:0007669"/>
    <property type="project" value="UniProtKB-KW"/>
</dbReference>
<keyword evidence="10" id="KW-1185">Reference proteome</keyword>
<reference evidence="10" key="1">
    <citation type="submission" date="2016-10" db="EMBL/GenBank/DDBJ databases">
        <authorList>
            <person name="Varghese N."/>
            <person name="Submissions S."/>
        </authorList>
    </citation>
    <scope>NUCLEOTIDE SEQUENCE [LARGE SCALE GENOMIC DNA]</scope>
    <source>
        <strain evidence="10">DSM 23920</strain>
    </source>
</reference>
<sequence>MYPGKYYNDQTSALTQVNITLFDTYLEFKPVENIKATRHSWNFDEIQFLEINKNFVKLIHSTDGGLEIRDPEFIQTFKKLYSHTRGTSIYSMVLRGGTKAAFLTAGILFAILVICYFFVIPWGAEKIAGQLPKSVDREVGQAARAALDETIDTAGSKLLTEFASGINWKSDDTLRFSVVKSEVVNAYALPGGYIVVYSELLKKIQTKEELAALLAHEVSHVNHRHSIRKLCKDLSTSILVNTILGNIGAVSASLYSNATTIYNLRYSREYEKEADIEGLELLRTNHIDQKGMLDLMKILSGIDKKIAVPTFLSTHPLTGNRINYLEQQIKEHPSSYTDMPALNGPFRALKKLYH</sequence>
<evidence type="ECO:0000256" key="1">
    <source>
        <dbReference type="ARBA" id="ARBA00022670"/>
    </source>
</evidence>
<organism evidence="9 10">
    <name type="scientific">Chitinophaga terrae</name>
    <name type="common">ex Kim and Jung 2007</name>
    <dbReference type="NCBI Taxonomy" id="408074"/>
    <lineage>
        <taxon>Bacteria</taxon>
        <taxon>Pseudomonadati</taxon>
        <taxon>Bacteroidota</taxon>
        <taxon>Chitinophagia</taxon>
        <taxon>Chitinophagales</taxon>
        <taxon>Chitinophagaceae</taxon>
        <taxon>Chitinophaga</taxon>
    </lineage>
</organism>
<keyword evidence="7" id="KW-0472">Membrane</keyword>
<feature type="domain" description="Peptidase M48" evidence="8">
    <location>
        <begin position="160"/>
        <end position="327"/>
    </location>
</feature>
<keyword evidence="1 6" id="KW-0645">Protease</keyword>
<keyword evidence="5 6" id="KW-0482">Metalloprotease</keyword>
<evidence type="ECO:0000256" key="2">
    <source>
        <dbReference type="ARBA" id="ARBA00022723"/>
    </source>
</evidence>
<evidence type="ECO:0000259" key="8">
    <source>
        <dbReference type="Pfam" id="PF01435"/>
    </source>
</evidence>
<comment type="cofactor">
    <cofactor evidence="6">
        <name>Zn(2+)</name>
        <dbReference type="ChEBI" id="CHEBI:29105"/>
    </cofactor>
    <text evidence="6">Binds 1 zinc ion per subunit.</text>
</comment>
<dbReference type="InterPro" id="IPR001915">
    <property type="entry name" value="Peptidase_M48"/>
</dbReference>
<keyword evidence="3 6" id="KW-0378">Hydrolase</keyword>
<evidence type="ECO:0000256" key="7">
    <source>
        <dbReference type="SAM" id="Phobius"/>
    </source>
</evidence>
<name>A0A1H4ASL0_9BACT</name>
<dbReference type="AlphaFoldDB" id="A0A1H4ASL0"/>